<gene>
    <name evidence="1" type="ORF">TNCT_398431</name>
</gene>
<dbReference type="PANTHER" id="PTHR47326">
    <property type="entry name" value="TRANSPOSABLE ELEMENT TC3 TRANSPOSASE-LIKE PROTEIN"/>
    <property type="match status" value="1"/>
</dbReference>
<protein>
    <submittedName>
        <fullName evidence="1">Uncharacterized protein</fullName>
    </submittedName>
</protein>
<accession>A0A8X6HYM0</accession>
<dbReference type="Gene3D" id="3.30.420.10">
    <property type="entry name" value="Ribonuclease H-like superfamily/Ribonuclease H"/>
    <property type="match status" value="1"/>
</dbReference>
<name>A0A8X6HYM0_TRICU</name>
<dbReference type="GO" id="GO:0003676">
    <property type="term" value="F:nucleic acid binding"/>
    <property type="evidence" value="ECO:0007669"/>
    <property type="project" value="InterPro"/>
</dbReference>
<evidence type="ECO:0000313" key="1">
    <source>
        <dbReference type="EMBL" id="GFQ95154.1"/>
    </source>
</evidence>
<dbReference type="PANTHER" id="PTHR47326:SF1">
    <property type="entry name" value="HTH PSQ-TYPE DOMAIN-CONTAINING PROTEIN"/>
    <property type="match status" value="1"/>
</dbReference>
<dbReference type="Proteomes" id="UP000887116">
    <property type="component" value="Unassembled WGS sequence"/>
</dbReference>
<comment type="caution">
    <text evidence="1">The sequence shown here is derived from an EMBL/GenBank/DDBJ whole genome shotgun (WGS) entry which is preliminary data.</text>
</comment>
<proteinExistence type="predicted"/>
<organism evidence="1 2">
    <name type="scientific">Trichonephila clavata</name>
    <name type="common">Joro spider</name>
    <name type="synonym">Nephila clavata</name>
    <dbReference type="NCBI Taxonomy" id="2740835"/>
    <lineage>
        <taxon>Eukaryota</taxon>
        <taxon>Metazoa</taxon>
        <taxon>Ecdysozoa</taxon>
        <taxon>Arthropoda</taxon>
        <taxon>Chelicerata</taxon>
        <taxon>Arachnida</taxon>
        <taxon>Araneae</taxon>
        <taxon>Araneomorphae</taxon>
        <taxon>Entelegynae</taxon>
        <taxon>Araneoidea</taxon>
        <taxon>Nephilidae</taxon>
        <taxon>Trichonephila</taxon>
    </lineage>
</organism>
<evidence type="ECO:0000313" key="2">
    <source>
        <dbReference type="Proteomes" id="UP000887116"/>
    </source>
</evidence>
<dbReference type="InterPro" id="IPR036397">
    <property type="entry name" value="RNaseH_sf"/>
</dbReference>
<sequence length="87" mass="10514">MGRRGSIEWPPRSMDLIPRHLFFRGVVKNKVYFRKPVTVRELKSFIDAAVMEIRYNQKLYRTVCESVRDRLKEYTDAKGEHFEHLRD</sequence>
<keyword evidence="2" id="KW-1185">Reference proteome</keyword>
<reference evidence="1" key="1">
    <citation type="submission" date="2020-07" db="EMBL/GenBank/DDBJ databases">
        <title>Multicomponent nature underlies the extraordinary mechanical properties of spider dragline silk.</title>
        <authorList>
            <person name="Kono N."/>
            <person name="Nakamura H."/>
            <person name="Mori M."/>
            <person name="Yoshida Y."/>
            <person name="Ohtoshi R."/>
            <person name="Malay A.D."/>
            <person name="Moran D.A.P."/>
            <person name="Tomita M."/>
            <person name="Numata K."/>
            <person name="Arakawa K."/>
        </authorList>
    </citation>
    <scope>NUCLEOTIDE SEQUENCE</scope>
</reference>
<dbReference type="OrthoDB" id="6435261at2759"/>
<dbReference type="EMBL" id="BMAO01024405">
    <property type="protein sequence ID" value="GFQ95154.1"/>
    <property type="molecule type" value="Genomic_DNA"/>
</dbReference>
<dbReference type="AlphaFoldDB" id="A0A8X6HYM0"/>